<reference evidence="1" key="2">
    <citation type="journal article" date="2016" name="PLoS Biol.">
        <title>Hyperexpansion of RNA Bacteriophage Diversity.</title>
        <authorList>
            <person name="Krishnamurthy S.R."/>
            <person name="Janowski A.B."/>
            <person name="Zhao G."/>
            <person name="Barouch D."/>
            <person name="Wang D."/>
        </authorList>
    </citation>
    <scope>NUCLEOTIDE SEQUENCE</scope>
    <source>
        <strain evidence="1">AVE003</strain>
    </source>
</reference>
<reference evidence="1" key="1">
    <citation type="submission" date="2015-08" db="EMBL/GenBank/DDBJ databases">
        <authorList>
            <person name="Babu N.S."/>
            <person name="Beckwith C.J."/>
            <person name="Beseler K.G."/>
            <person name="Brison A."/>
            <person name="Carone J.V."/>
            <person name="Caskin T.P."/>
            <person name="Diamond M."/>
            <person name="Durham M.E."/>
            <person name="Foxe J.M."/>
            <person name="Go M."/>
            <person name="Henderson B.A."/>
            <person name="Jones I.B."/>
            <person name="McGettigan J.A."/>
            <person name="Micheletti S.J."/>
            <person name="Nasrallah M.E."/>
            <person name="Ortiz D."/>
            <person name="Piller C.R."/>
            <person name="Privatt S.R."/>
            <person name="Schneider S.L."/>
            <person name="Sharp S."/>
            <person name="Smith T.C."/>
            <person name="Stanton J.D."/>
            <person name="Ullery H.E."/>
            <person name="Wilson R.J."/>
            <person name="Serrano M.G."/>
            <person name="Buck G."/>
            <person name="Lee V."/>
            <person name="Wang Y."/>
            <person name="Carvalho R."/>
            <person name="Voegtly L."/>
            <person name="Shi R."/>
            <person name="Duckworth R."/>
            <person name="Johnson A."/>
            <person name="Loviza R."/>
            <person name="Walstead R."/>
            <person name="Shah Z."/>
            <person name="Kiflezghi M."/>
            <person name="Wade K."/>
            <person name="Ball S.L."/>
            <person name="Bradley K.W."/>
            <person name="Asai D.J."/>
            <person name="Bowman C.A."/>
            <person name="Russell D.A."/>
            <person name="Pope W.H."/>
            <person name="Jacobs-Sera D."/>
            <person name="Hendrix R.W."/>
            <person name="Hatfull G.F."/>
        </authorList>
    </citation>
    <scope>NUCLEOTIDE SEQUENCE</scope>
    <source>
        <strain evidence="1">AVE003</strain>
    </source>
</reference>
<dbReference type="EMBL" id="KT462697">
    <property type="protein sequence ID" value="AMQ23524.1"/>
    <property type="molecule type" value="Genomic_RNA"/>
</dbReference>
<name>A0A142D855_9VIRU</name>
<protein>
    <submittedName>
        <fullName evidence="1">Maturation</fullName>
    </submittedName>
</protein>
<evidence type="ECO:0000313" key="1">
    <source>
        <dbReference type="EMBL" id="AMQ23524.1"/>
    </source>
</evidence>
<accession>A0A142D855</accession>
<organism evidence="1">
    <name type="scientific">Leviviridae sp</name>
    <dbReference type="NCBI Taxonomy" id="2027243"/>
    <lineage>
        <taxon>Viruses</taxon>
        <taxon>Riboviria</taxon>
        <taxon>Orthornavirae</taxon>
        <taxon>Lenarviricota</taxon>
        <taxon>Leviviricetes</taxon>
        <taxon>Norzivirales</taxon>
        <taxon>Fiersviridae</taxon>
    </lineage>
</organism>
<feature type="non-terminal residue" evidence="1">
    <location>
        <position position="1"/>
    </location>
</feature>
<sequence>VWPHHNYQLSENGQKASWKALYSPGLEFVAEDEGTQDLTVRQGIRAISYTENKRPYSNDCIARTSPCSVDRPALEYWETRTQVVVKSTPGGTRYIESYSIEKNARSRTIVGFPTQVVEVDPGVHVKDWKNAYIQALTGSNVGESLANAVLQTLELKDWPETIKMLFGFVKFLMSSKANKLKRILNLTSKDAASAYLAWQYGVAPTIPQIKFFLRELKSGMEQARSSLTRLATNARQAVDNATIPLEGRKLRATATVSSRATLLNRDESFDPGEGCNAAWRLAQDDWSDPIILDRTYTAANGWVDRPHHEQFIDALDKRCHTYSCAVPNELVFYSTFDAFRIIESDLFTDVLGQIVGLMQPLSNMWAIFPLSFVVDWFVNMEGALQRLDQLVASRKVPPPIDGVWYSARYLPMIGTSLPYSVLLIPEVIPRKEVIEGEERIVAITVRQEYRLIGDEHSSFMKVLPVGLFYDRHPVRDVSEWELLLPNISVNLNFSKVLSLGAILHPN</sequence>
<proteinExistence type="predicted"/>